<organism evidence="8 9">
    <name type="scientific">Hypocrea jecorina (strain ATCC 56765 / BCRC 32924 / NRRL 11460 / Rut C-30)</name>
    <name type="common">Trichoderma reesei</name>
    <dbReference type="NCBI Taxonomy" id="1344414"/>
    <lineage>
        <taxon>Eukaryota</taxon>
        <taxon>Fungi</taxon>
        <taxon>Dikarya</taxon>
        <taxon>Ascomycota</taxon>
        <taxon>Pezizomycotina</taxon>
        <taxon>Sordariomycetes</taxon>
        <taxon>Hypocreomycetidae</taxon>
        <taxon>Hypocreales</taxon>
        <taxon>Hypocreaceae</taxon>
        <taxon>Trichoderma</taxon>
    </lineage>
</organism>
<evidence type="ECO:0000256" key="4">
    <source>
        <dbReference type="ARBA" id="ARBA00022827"/>
    </source>
</evidence>
<dbReference type="HOGENOM" id="CLU_006909_5_3_1"/>
<dbReference type="SUPFAM" id="SSF51905">
    <property type="entry name" value="FAD/NAD(P)-binding domain"/>
    <property type="match status" value="2"/>
</dbReference>
<dbReference type="AlphaFoldDB" id="A0A024SC63"/>
<accession>A0A024SC63</accession>
<name>A0A024SC63_HYPJR</name>
<dbReference type="Pfam" id="PF13450">
    <property type="entry name" value="NAD_binding_8"/>
    <property type="match status" value="1"/>
</dbReference>
<dbReference type="GO" id="GO:0050660">
    <property type="term" value="F:flavin adenine dinucleotide binding"/>
    <property type="evidence" value="ECO:0007669"/>
    <property type="project" value="InterPro"/>
</dbReference>
<keyword evidence="4" id="KW-0274">FAD</keyword>
<comment type="similarity">
    <text evidence="2">Belongs to the FMO family.</text>
</comment>
<keyword evidence="6" id="KW-0560">Oxidoreductase</keyword>
<evidence type="ECO:0000256" key="3">
    <source>
        <dbReference type="ARBA" id="ARBA00022630"/>
    </source>
</evidence>
<evidence type="ECO:0000256" key="1">
    <source>
        <dbReference type="ARBA" id="ARBA00001974"/>
    </source>
</evidence>
<dbReference type="FunFam" id="3.50.50.60:FF:000138">
    <property type="entry name" value="Flavin-containing monooxygenase"/>
    <property type="match status" value="1"/>
</dbReference>
<dbReference type="EMBL" id="KI911144">
    <property type="protein sequence ID" value="ETS02894.1"/>
    <property type="molecule type" value="Genomic_DNA"/>
</dbReference>
<protein>
    <submittedName>
        <fullName evidence="8">FAD/NAD(P)-binding domain-containing protein</fullName>
    </submittedName>
</protein>
<keyword evidence="7" id="KW-0503">Monooxygenase</keyword>
<comment type="cofactor">
    <cofactor evidence="1">
        <name>FAD</name>
        <dbReference type="ChEBI" id="CHEBI:57692"/>
    </cofactor>
</comment>
<evidence type="ECO:0000313" key="9">
    <source>
        <dbReference type="Proteomes" id="UP000024376"/>
    </source>
</evidence>
<dbReference type="Pfam" id="PF00743">
    <property type="entry name" value="FMO-like"/>
    <property type="match status" value="2"/>
</dbReference>
<keyword evidence="3" id="KW-0285">Flavoprotein</keyword>
<dbReference type="GO" id="GO:0004499">
    <property type="term" value="F:N,N-dimethylaniline monooxygenase activity"/>
    <property type="evidence" value="ECO:0007669"/>
    <property type="project" value="InterPro"/>
</dbReference>
<dbReference type="Proteomes" id="UP000024376">
    <property type="component" value="Unassembled WGS sequence"/>
</dbReference>
<dbReference type="PANTHER" id="PTHR23023">
    <property type="entry name" value="DIMETHYLANILINE MONOOXYGENASE"/>
    <property type="match status" value="1"/>
</dbReference>
<dbReference type="Gene3D" id="3.50.50.60">
    <property type="entry name" value="FAD/NAD(P)-binding domain"/>
    <property type="match status" value="2"/>
</dbReference>
<dbReference type="GO" id="GO:0050661">
    <property type="term" value="F:NADP binding"/>
    <property type="evidence" value="ECO:0007669"/>
    <property type="project" value="InterPro"/>
</dbReference>
<proteinExistence type="inferred from homology"/>
<evidence type="ECO:0000256" key="6">
    <source>
        <dbReference type="ARBA" id="ARBA00023002"/>
    </source>
</evidence>
<evidence type="ECO:0000313" key="8">
    <source>
        <dbReference type="EMBL" id="ETS02894.1"/>
    </source>
</evidence>
<dbReference type="InterPro" id="IPR020946">
    <property type="entry name" value="Flavin_mOase-like"/>
</dbReference>
<dbReference type="InterPro" id="IPR050346">
    <property type="entry name" value="FMO-like"/>
</dbReference>
<dbReference type="InterPro" id="IPR036188">
    <property type="entry name" value="FAD/NAD-bd_sf"/>
</dbReference>
<gene>
    <name evidence="8" type="ORF">M419DRAFT_76639</name>
</gene>
<reference evidence="9" key="1">
    <citation type="journal article" date="2013" name="Ind. Biotechnol.">
        <title>Comparative genomics analysis of Trichoderma reesei strains.</title>
        <authorList>
            <person name="Koike H."/>
            <person name="Aerts A."/>
            <person name="LaButti K."/>
            <person name="Grigoriev I.V."/>
            <person name="Baker S.E."/>
        </authorList>
    </citation>
    <scope>NUCLEOTIDE SEQUENCE [LARGE SCALE GENOMIC DNA]</scope>
    <source>
        <strain evidence="9">ATCC 56765 / BCRC 32924 / NRRL 11460 / Rut C-30</strain>
    </source>
</reference>
<evidence type="ECO:0000256" key="2">
    <source>
        <dbReference type="ARBA" id="ARBA00009183"/>
    </source>
</evidence>
<sequence length="497" mass="56323">MGGGNKIKSVAVIGAGAAGAVTAAALKAEEVFDYIRVFERRESAGGTWIYDAAVQPNILVRPGALPAETDPPLEIPQHLPAITQPNEQERFSKTPIYSSLTTNVPEIAMSFSDIRFPYGPFAPHHIPRQYIENYFALHKTDSFLVLNTTVEDVSKLNHPSNDGSTQWKLTLRKHDALRNVDIWWEETFDALILANGHYSVPTIPQVKGLEEYIQKYPGRIIHSKTYRSPSIYKNNRVLIIGNSASGTDLSRELVSTAQLPVYQSRRSKIWWEGDSPPAGIEWKPVISEYLPNNGRILFEDGTYLDDIDTVIYCTGYKPSYPFWNAKKNGQPLWDDRKGQLVKSYWHTFFQEYSNLGIVGLPRVLTFRSFEYQAIALARLFANRNPVPLPPVSEQQAWADAREELTRREHRKFHDISWDDGETREWLQGFLKLSGLGTLTGQGRIPPPLTKEMIWAIENLKKYKPGGDDGRKDADGQRADNHGWVVVESRKRDVLGFI</sequence>
<evidence type="ECO:0000256" key="5">
    <source>
        <dbReference type="ARBA" id="ARBA00022857"/>
    </source>
</evidence>
<dbReference type="KEGG" id="trr:M419DRAFT_76639"/>
<keyword evidence="5" id="KW-0521">NADP</keyword>
<dbReference type="OrthoDB" id="66881at2759"/>
<evidence type="ECO:0000256" key="7">
    <source>
        <dbReference type="ARBA" id="ARBA00023033"/>
    </source>
</evidence>